<protein>
    <submittedName>
        <fullName evidence="2">Uncharacterized protein</fullName>
    </submittedName>
</protein>
<evidence type="ECO:0000313" key="3">
    <source>
        <dbReference type="Proteomes" id="UP000467840"/>
    </source>
</evidence>
<organism evidence="2 3">
    <name type="scientific">Hevea brasiliensis</name>
    <name type="common">Para rubber tree</name>
    <name type="synonym">Siphonia brasiliensis</name>
    <dbReference type="NCBI Taxonomy" id="3981"/>
    <lineage>
        <taxon>Eukaryota</taxon>
        <taxon>Viridiplantae</taxon>
        <taxon>Streptophyta</taxon>
        <taxon>Embryophyta</taxon>
        <taxon>Tracheophyta</taxon>
        <taxon>Spermatophyta</taxon>
        <taxon>Magnoliopsida</taxon>
        <taxon>eudicotyledons</taxon>
        <taxon>Gunneridae</taxon>
        <taxon>Pentapetalae</taxon>
        <taxon>rosids</taxon>
        <taxon>fabids</taxon>
        <taxon>Malpighiales</taxon>
        <taxon>Euphorbiaceae</taxon>
        <taxon>Crotonoideae</taxon>
        <taxon>Micrandreae</taxon>
        <taxon>Hevea</taxon>
    </lineage>
</organism>
<proteinExistence type="predicted"/>
<gene>
    <name evidence="2" type="ORF">GH714_023451</name>
</gene>
<name>A0A6A6LCV7_HEVBR</name>
<accession>A0A6A6LCV7</accession>
<keyword evidence="3" id="KW-1185">Reference proteome</keyword>
<comment type="caution">
    <text evidence="2">The sequence shown here is derived from an EMBL/GenBank/DDBJ whole genome shotgun (WGS) entry which is preliminary data.</text>
</comment>
<dbReference type="EMBL" id="JAAGAX010000011">
    <property type="protein sequence ID" value="KAF2298397.1"/>
    <property type="molecule type" value="Genomic_DNA"/>
</dbReference>
<dbReference type="Proteomes" id="UP000467840">
    <property type="component" value="Chromosome 1"/>
</dbReference>
<evidence type="ECO:0000256" key="1">
    <source>
        <dbReference type="SAM" id="MobiDB-lite"/>
    </source>
</evidence>
<sequence length="82" mass="8838">MESGICSPIKENSEGSRRSAQVEGGDTSGEGPGNNYETGLDSNDSGEIFFQIVKSKREMKINFPDALVMGHCLSFEMTPGFS</sequence>
<reference evidence="2 3" key="1">
    <citation type="journal article" date="2020" name="Mol. Plant">
        <title>The Chromosome-Based Rubber Tree Genome Provides New Insights into Spurge Genome Evolution and Rubber Biosynthesis.</title>
        <authorList>
            <person name="Liu J."/>
            <person name="Shi C."/>
            <person name="Shi C.C."/>
            <person name="Li W."/>
            <person name="Zhang Q.J."/>
            <person name="Zhang Y."/>
            <person name="Li K."/>
            <person name="Lu H.F."/>
            <person name="Shi C."/>
            <person name="Zhu S.T."/>
            <person name="Xiao Z.Y."/>
            <person name="Nan H."/>
            <person name="Yue Y."/>
            <person name="Zhu X.G."/>
            <person name="Wu Y."/>
            <person name="Hong X.N."/>
            <person name="Fan G.Y."/>
            <person name="Tong Y."/>
            <person name="Zhang D."/>
            <person name="Mao C.L."/>
            <person name="Liu Y.L."/>
            <person name="Hao S.J."/>
            <person name="Liu W.Q."/>
            <person name="Lv M.Q."/>
            <person name="Zhang H.B."/>
            <person name="Liu Y."/>
            <person name="Hu-Tang G.R."/>
            <person name="Wang J.P."/>
            <person name="Wang J.H."/>
            <person name="Sun Y.H."/>
            <person name="Ni S.B."/>
            <person name="Chen W.B."/>
            <person name="Zhang X.C."/>
            <person name="Jiao Y.N."/>
            <person name="Eichler E.E."/>
            <person name="Li G.H."/>
            <person name="Liu X."/>
            <person name="Gao L.Z."/>
        </authorList>
    </citation>
    <scope>NUCLEOTIDE SEQUENCE [LARGE SCALE GENOMIC DNA]</scope>
    <source>
        <strain evidence="3">cv. GT1</strain>
        <tissue evidence="2">Leaf</tissue>
    </source>
</reference>
<evidence type="ECO:0000313" key="2">
    <source>
        <dbReference type="EMBL" id="KAF2298397.1"/>
    </source>
</evidence>
<feature type="region of interest" description="Disordered" evidence="1">
    <location>
        <begin position="1"/>
        <end position="43"/>
    </location>
</feature>
<dbReference type="AlphaFoldDB" id="A0A6A6LCV7"/>